<dbReference type="RefSeq" id="WP_250828025.1">
    <property type="nucleotide sequence ID" value="NZ_JAMOIL010000021.1"/>
</dbReference>
<feature type="region of interest" description="Disordered" evidence="1">
    <location>
        <begin position="266"/>
        <end position="288"/>
    </location>
</feature>
<keyword evidence="3" id="KW-1185">Reference proteome</keyword>
<reference evidence="2" key="1">
    <citation type="submission" date="2022-05" db="EMBL/GenBank/DDBJ databases">
        <authorList>
            <person name="Tuo L."/>
        </authorList>
    </citation>
    <scope>NUCLEOTIDE SEQUENCE</scope>
    <source>
        <strain evidence="2">BSK12Z-4</strain>
    </source>
</reference>
<dbReference type="EMBL" id="JAMOIL010000021">
    <property type="protein sequence ID" value="MCM0621652.1"/>
    <property type="molecule type" value="Genomic_DNA"/>
</dbReference>
<protein>
    <submittedName>
        <fullName evidence="2">Uncharacterized protein</fullName>
    </submittedName>
</protein>
<evidence type="ECO:0000313" key="3">
    <source>
        <dbReference type="Proteomes" id="UP001139485"/>
    </source>
</evidence>
<accession>A0A9X2IFU0</accession>
<feature type="compositionally biased region" description="Acidic residues" evidence="1">
    <location>
        <begin position="266"/>
        <end position="280"/>
    </location>
</feature>
<dbReference type="Proteomes" id="UP001139485">
    <property type="component" value="Unassembled WGS sequence"/>
</dbReference>
<sequence length="305" mass="31868">MTDADAPAPDELLTLADGLYALGLGEFTAARDALVREHRGTALAAGLKALRKPATAAWVVDLLVRVEGEQVDQVLALGEALREAQAALSGDALRELTKQRRQLVAAVTTTARQRSREHGLRVTEAVAAQVEATLTAAMVDPGCAEAVRSGLLVAPLASTGVEAVDVSAAVALPAALGHRAAPVTGGTDDEGGSPPVLRVVPDPEADAKARREAEDALTEAEAVVSAVEAEHAEAQADVDRLNARAMELAAQLDEVRRRAAELEAAADEADAELEEAEDARDEQTVLLEDAVRERDEARAALDRLG</sequence>
<dbReference type="AlphaFoldDB" id="A0A9X2IFU0"/>
<evidence type="ECO:0000256" key="1">
    <source>
        <dbReference type="SAM" id="MobiDB-lite"/>
    </source>
</evidence>
<organism evidence="2 3">
    <name type="scientific">Nocardioides bruguierae</name>
    <dbReference type="NCBI Taxonomy" id="2945102"/>
    <lineage>
        <taxon>Bacteria</taxon>
        <taxon>Bacillati</taxon>
        <taxon>Actinomycetota</taxon>
        <taxon>Actinomycetes</taxon>
        <taxon>Propionibacteriales</taxon>
        <taxon>Nocardioidaceae</taxon>
        <taxon>Nocardioides</taxon>
    </lineage>
</organism>
<evidence type="ECO:0000313" key="2">
    <source>
        <dbReference type="EMBL" id="MCM0621652.1"/>
    </source>
</evidence>
<comment type="caution">
    <text evidence="2">The sequence shown here is derived from an EMBL/GenBank/DDBJ whole genome shotgun (WGS) entry which is preliminary data.</text>
</comment>
<gene>
    <name evidence="2" type="ORF">M8330_15265</name>
</gene>
<proteinExistence type="predicted"/>
<name>A0A9X2IFU0_9ACTN</name>